<dbReference type="PROSITE" id="PS51257">
    <property type="entry name" value="PROKAR_LIPOPROTEIN"/>
    <property type="match status" value="1"/>
</dbReference>
<protein>
    <submittedName>
        <fullName evidence="1">Uncharacterized protein</fullName>
    </submittedName>
</protein>
<accession>X1DCC7</accession>
<sequence>MKLIVVNMLILNFLVACNKEDDKFDPINPDVKKFVELVKKDKYDLAYLPNFVSNDIPKLLKYAGDFSVISKFPVNPISSFYPERLTVGECLLWTIESIRLKYDIDDNMHKFPSLVPQLMK</sequence>
<comment type="caution">
    <text evidence="1">The sequence shown here is derived from an EMBL/GenBank/DDBJ whole genome shotgun (WGS) entry which is preliminary data.</text>
</comment>
<evidence type="ECO:0000313" key="1">
    <source>
        <dbReference type="EMBL" id="GAG94076.1"/>
    </source>
</evidence>
<gene>
    <name evidence="1" type="ORF">S01H4_38764</name>
</gene>
<name>X1DCC7_9ZZZZ</name>
<dbReference type="AlphaFoldDB" id="X1DCC7"/>
<feature type="non-terminal residue" evidence="1">
    <location>
        <position position="120"/>
    </location>
</feature>
<proteinExistence type="predicted"/>
<organism evidence="1">
    <name type="scientific">marine sediment metagenome</name>
    <dbReference type="NCBI Taxonomy" id="412755"/>
    <lineage>
        <taxon>unclassified sequences</taxon>
        <taxon>metagenomes</taxon>
        <taxon>ecological metagenomes</taxon>
    </lineage>
</organism>
<dbReference type="InterPro" id="IPR032546">
    <property type="entry name" value="DUF4943"/>
</dbReference>
<reference evidence="1" key="1">
    <citation type="journal article" date="2014" name="Front. Microbiol.">
        <title>High frequency of phylogenetically diverse reductive dehalogenase-homologous genes in deep subseafloor sedimentary metagenomes.</title>
        <authorList>
            <person name="Kawai M."/>
            <person name="Futagami T."/>
            <person name="Toyoda A."/>
            <person name="Takaki Y."/>
            <person name="Nishi S."/>
            <person name="Hori S."/>
            <person name="Arai W."/>
            <person name="Tsubouchi T."/>
            <person name="Morono Y."/>
            <person name="Uchiyama I."/>
            <person name="Ito T."/>
            <person name="Fujiyama A."/>
            <person name="Inagaki F."/>
            <person name="Takami H."/>
        </authorList>
    </citation>
    <scope>NUCLEOTIDE SEQUENCE</scope>
    <source>
        <strain evidence="1">Expedition CK06-06</strain>
    </source>
</reference>
<dbReference type="Pfam" id="PF16301">
    <property type="entry name" value="DUF4943"/>
    <property type="match status" value="1"/>
</dbReference>
<dbReference type="EMBL" id="BART01020933">
    <property type="protein sequence ID" value="GAG94076.1"/>
    <property type="molecule type" value="Genomic_DNA"/>
</dbReference>